<dbReference type="PANTHER" id="PTHR34145">
    <property type="entry name" value="OS02G0105600 PROTEIN"/>
    <property type="match status" value="1"/>
</dbReference>
<dbReference type="InterPro" id="IPR036047">
    <property type="entry name" value="F-box-like_dom_sf"/>
</dbReference>
<dbReference type="SMART" id="SM00256">
    <property type="entry name" value="FBOX"/>
    <property type="match status" value="1"/>
</dbReference>
<dbReference type="EMBL" id="MLFT02000004">
    <property type="protein sequence ID" value="PHT50659.1"/>
    <property type="molecule type" value="Genomic_DNA"/>
</dbReference>
<dbReference type="InterPro" id="IPR006566">
    <property type="entry name" value="FBD"/>
</dbReference>
<dbReference type="STRING" id="33114.A0A2G2WZQ4"/>
<gene>
    <name evidence="3" type="ORF">CQW23_10406</name>
</gene>
<evidence type="ECO:0000313" key="4">
    <source>
        <dbReference type="Proteomes" id="UP000224567"/>
    </source>
</evidence>
<dbReference type="InterPro" id="IPR001810">
    <property type="entry name" value="F-box_dom"/>
</dbReference>
<feature type="domain" description="FBD" evidence="2">
    <location>
        <begin position="85"/>
        <end position="156"/>
    </location>
</feature>
<dbReference type="OrthoDB" id="613853at2759"/>
<accession>A0A2G2WZQ4</accession>
<organism evidence="3 4">
    <name type="scientific">Capsicum baccatum</name>
    <name type="common">Peruvian pepper</name>
    <dbReference type="NCBI Taxonomy" id="33114"/>
    <lineage>
        <taxon>Eukaryota</taxon>
        <taxon>Viridiplantae</taxon>
        <taxon>Streptophyta</taxon>
        <taxon>Embryophyta</taxon>
        <taxon>Tracheophyta</taxon>
        <taxon>Spermatophyta</taxon>
        <taxon>Magnoliopsida</taxon>
        <taxon>eudicotyledons</taxon>
        <taxon>Gunneridae</taxon>
        <taxon>Pentapetalae</taxon>
        <taxon>asterids</taxon>
        <taxon>lamiids</taxon>
        <taxon>Solanales</taxon>
        <taxon>Solanaceae</taxon>
        <taxon>Solanoideae</taxon>
        <taxon>Capsiceae</taxon>
        <taxon>Capsicum</taxon>
    </lineage>
</organism>
<evidence type="ECO:0000259" key="2">
    <source>
        <dbReference type="SMART" id="SM00579"/>
    </source>
</evidence>
<proteinExistence type="predicted"/>
<feature type="domain" description="F-box" evidence="1">
    <location>
        <begin position="197"/>
        <end position="237"/>
    </location>
</feature>
<dbReference type="AlphaFoldDB" id="A0A2G2WZQ4"/>
<dbReference type="SMART" id="SM00579">
    <property type="entry name" value="FBD"/>
    <property type="match status" value="1"/>
</dbReference>
<dbReference type="InterPro" id="IPR053781">
    <property type="entry name" value="F-box_AtFBL13-like"/>
</dbReference>
<dbReference type="PANTHER" id="PTHR34145:SF68">
    <property type="entry name" value="FBD DOMAIN-CONTAINING PROTEIN"/>
    <property type="match status" value="1"/>
</dbReference>
<dbReference type="Gene3D" id="1.20.1280.50">
    <property type="match status" value="1"/>
</dbReference>
<reference evidence="3 4" key="1">
    <citation type="journal article" date="2017" name="Genome Biol.">
        <title>New reference genome sequences of hot pepper reveal the massive evolution of plant disease-resistance genes by retroduplication.</title>
        <authorList>
            <person name="Kim S."/>
            <person name="Park J."/>
            <person name="Yeom S.I."/>
            <person name="Kim Y.M."/>
            <person name="Seo E."/>
            <person name="Kim K.T."/>
            <person name="Kim M.S."/>
            <person name="Lee J.M."/>
            <person name="Cheong K."/>
            <person name="Shin H.S."/>
            <person name="Kim S.B."/>
            <person name="Han K."/>
            <person name="Lee J."/>
            <person name="Park M."/>
            <person name="Lee H.A."/>
            <person name="Lee H.Y."/>
            <person name="Lee Y."/>
            <person name="Oh S."/>
            <person name="Lee J.H."/>
            <person name="Choi E."/>
            <person name="Choi E."/>
            <person name="Lee S.E."/>
            <person name="Jeon J."/>
            <person name="Kim H."/>
            <person name="Choi G."/>
            <person name="Song H."/>
            <person name="Lee J."/>
            <person name="Lee S.C."/>
            <person name="Kwon J.K."/>
            <person name="Lee H.Y."/>
            <person name="Koo N."/>
            <person name="Hong Y."/>
            <person name="Kim R.W."/>
            <person name="Kang W.H."/>
            <person name="Huh J.H."/>
            <person name="Kang B.C."/>
            <person name="Yang T.J."/>
            <person name="Lee Y.H."/>
            <person name="Bennetzen J.L."/>
            <person name="Choi D."/>
        </authorList>
    </citation>
    <scope>NUCLEOTIDE SEQUENCE [LARGE SCALE GENOMIC DNA]</scope>
    <source>
        <strain evidence="4">cv. PBC81</strain>
    </source>
</reference>
<protein>
    <recommendedName>
        <fullName evidence="5">F-box domain-containing protein</fullName>
    </recommendedName>
</protein>
<dbReference type="Proteomes" id="UP000224567">
    <property type="component" value="Unassembled WGS sequence"/>
</dbReference>
<evidence type="ECO:0008006" key="5">
    <source>
        <dbReference type="Google" id="ProtNLM"/>
    </source>
</evidence>
<dbReference type="InterPro" id="IPR053772">
    <property type="entry name" value="At1g61320/At1g61330-like"/>
</dbReference>
<evidence type="ECO:0000313" key="3">
    <source>
        <dbReference type="EMBL" id="PHT50659.1"/>
    </source>
</evidence>
<sequence>MPAYLYFAGTNWCVFNIPQAYLEHYRVPELPKLKKFVVSVLAWFDASVLGCTDATRAAPHLEEFEVKVFWMQPQRSKRECIKAVRCPHHHLKVLKLLGYYGRMSELELVRYFLENATALEKIIVDPWCQDLVTLTPSEIQEGEIARNFAKLQLESEVPPHIELVILMVGPKVGECKYCWVWTDLRAAKHFYDGISELPDEIVVHILSFLSFKEAAATSVLSKRWLHLWTYFPRLDFDGTKLVEKIELYPKLYKEMNKKFVRWVNNTLPICKDQRLDRFRILFAIDKFVPHDIDKWLEFAFARKVQRLELDLRVGLDELYSDVDGLLCFPWTTPPS</sequence>
<comment type="caution">
    <text evidence="3">The sequence shown here is derived from an EMBL/GenBank/DDBJ whole genome shotgun (WGS) entry which is preliminary data.</text>
</comment>
<dbReference type="Pfam" id="PF08387">
    <property type="entry name" value="FBD"/>
    <property type="match status" value="1"/>
</dbReference>
<dbReference type="CDD" id="cd22160">
    <property type="entry name" value="F-box_AtFBL13-like"/>
    <property type="match status" value="1"/>
</dbReference>
<name>A0A2G2WZQ4_CAPBA</name>
<evidence type="ECO:0000259" key="1">
    <source>
        <dbReference type="SMART" id="SM00256"/>
    </source>
</evidence>
<reference evidence="4" key="2">
    <citation type="journal article" date="2017" name="J. Anim. Genet.">
        <title>Multiple reference genome sequences of hot pepper reveal the massive evolution of plant disease resistance genes by retroduplication.</title>
        <authorList>
            <person name="Kim S."/>
            <person name="Park J."/>
            <person name="Yeom S.-I."/>
            <person name="Kim Y.-M."/>
            <person name="Seo E."/>
            <person name="Kim K.-T."/>
            <person name="Kim M.-S."/>
            <person name="Lee J.M."/>
            <person name="Cheong K."/>
            <person name="Shin H.-S."/>
            <person name="Kim S.-B."/>
            <person name="Han K."/>
            <person name="Lee J."/>
            <person name="Park M."/>
            <person name="Lee H.-A."/>
            <person name="Lee H.-Y."/>
            <person name="Lee Y."/>
            <person name="Oh S."/>
            <person name="Lee J.H."/>
            <person name="Choi E."/>
            <person name="Choi E."/>
            <person name="Lee S.E."/>
            <person name="Jeon J."/>
            <person name="Kim H."/>
            <person name="Choi G."/>
            <person name="Song H."/>
            <person name="Lee J."/>
            <person name="Lee S.-C."/>
            <person name="Kwon J.-K."/>
            <person name="Lee H.-Y."/>
            <person name="Koo N."/>
            <person name="Hong Y."/>
            <person name="Kim R.W."/>
            <person name="Kang W.-H."/>
            <person name="Huh J.H."/>
            <person name="Kang B.-C."/>
            <person name="Yang T.-J."/>
            <person name="Lee Y.-H."/>
            <person name="Bennetzen J.L."/>
            <person name="Choi D."/>
        </authorList>
    </citation>
    <scope>NUCLEOTIDE SEQUENCE [LARGE SCALE GENOMIC DNA]</scope>
    <source>
        <strain evidence="4">cv. PBC81</strain>
    </source>
</reference>
<dbReference type="Pfam" id="PF00646">
    <property type="entry name" value="F-box"/>
    <property type="match status" value="1"/>
</dbReference>
<keyword evidence="4" id="KW-1185">Reference proteome</keyword>
<dbReference type="SUPFAM" id="SSF81383">
    <property type="entry name" value="F-box domain"/>
    <property type="match status" value="1"/>
</dbReference>